<dbReference type="EMBL" id="BAABME010034406">
    <property type="protein sequence ID" value="GAA0155933.1"/>
    <property type="molecule type" value="Genomic_DNA"/>
</dbReference>
<feature type="compositionally biased region" description="Polar residues" evidence="1">
    <location>
        <begin position="1"/>
        <end position="14"/>
    </location>
</feature>
<accession>A0AAV3PXD4</accession>
<proteinExistence type="predicted"/>
<evidence type="ECO:0000313" key="3">
    <source>
        <dbReference type="Proteomes" id="UP001454036"/>
    </source>
</evidence>
<name>A0AAV3PXD4_LITER</name>
<organism evidence="2 3">
    <name type="scientific">Lithospermum erythrorhizon</name>
    <name type="common">Purple gromwell</name>
    <name type="synonym">Lithospermum officinale var. erythrorhizon</name>
    <dbReference type="NCBI Taxonomy" id="34254"/>
    <lineage>
        <taxon>Eukaryota</taxon>
        <taxon>Viridiplantae</taxon>
        <taxon>Streptophyta</taxon>
        <taxon>Embryophyta</taxon>
        <taxon>Tracheophyta</taxon>
        <taxon>Spermatophyta</taxon>
        <taxon>Magnoliopsida</taxon>
        <taxon>eudicotyledons</taxon>
        <taxon>Gunneridae</taxon>
        <taxon>Pentapetalae</taxon>
        <taxon>asterids</taxon>
        <taxon>lamiids</taxon>
        <taxon>Boraginales</taxon>
        <taxon>Boraginaceae</taxon>
        <taxon>Boraginoideae</taxon>
        <taxon>Lithospermeae</taxon>
        <taxon>Lithospermum</taxon>
    </lineage>
</organism>
<dbReference type="PANTHER" id="PTHR33974:SF25">
    <property type="entry name" value="SMALL PHOSPHATASE-LIKE PROTEIN 2, PUTATIVE-RELATED"/>
    <property type="match status" value="1"/>
</dbReference>
<reference evidence="2 3" key="1">
    <citation type="submission" date="2024-01" db="EMBL/GenBank/DDBJ databases">
        <title>The complete chloroplast genome sequence of Lithospermum erythrorhizon: insights into the phylogenetic relationship among Boraginaceae species and the maternal lineages of purple gromwells.</title>
        <authorList>
            <person name="Okada T."/>
            <person name="Watanabe K."/>
        </authorList>
    </citation>
    <scope>NUCLEOTIDE SEQUENCE [LARGE SCALE GENOMIC DNA]</scope>
</reference>
<feature type="region of interest" description="Disordered" evidence="1">
    <location>
        <begin position="83"/>
        <end position="127"/>
    </location>
</feature>
<gene>
    <name evidence="2" type="ORF">LIER_43336</name>
</gene>
<dbReference type="Proteomes" id="UP001454036">
    <property type="component" value="Unassembled WGS sequence"/>
</dbReference>
<feature type="region of interest" description="Disordered" evidence="1">
    <location>
        <begin position="1"/>
        <end position="25"/>
    </location>
</feature>
<comment type="caution">
    <text evidence="2">The sequence shown here is derived from an EMBL/GenBank/DDBJ whole genome shotgun (WGS) entry which is preliminary data.</text>
</comment>
<protein>
    <submittedName>
        <fullName evidence="2">Uncharacterized protein</fullName>
    </submittedName>
</protein>
<dbReference type="AlphaFoldDB" id="A0AAV3PXD4"/>
<dbReference type="InterPro" id="IPR039280">
    <property type="entry name" value="VUP"/>
</dbReference>
<keyword evidence="3" id="KW-1185">Reference proteome</keyword>
<evidence type="ECO:0000313" key="2">
    <source>
        <dbReference type="EMBL" id="GAA0155933.1"/>
    </source>
</evidence>
<feature type="compositionally biased region" description="Polar residues" evidence="1">
    <location>
        <begin position="118"/>
        <end position="127"/>
    </location>
</feature>
<dbReference type="GO" id="GO:0010089">
    <property type="term" value="P:xylem development"/>
    <property type="evidence" value="ECO:0007669"/>
    <property type="project" value="InterPro"/>
</dbReference>
<evidence type="ECO:0000256" key="1">
    <source>
        <dbReference type="SAM" id="MobiDB-lite"/>
    </source>
</evidence>
<feature type="compositionally biased region" description="Basic residues" evidence="1">
    <location>
        <begin position="94"/>
        <end position="104"/>
    </location>
</feature>
<sequence length="194" mass="22168">METSMDSLMITSSSQEKREDNNNSLEESSWTFYIQDFLCENDTGNNKSSLSSSSNNNSCYDEIRASSAVQISNYQNDGRLNVNYERSKRNNNNNKKKNSRKRKVFNQGASMDDDLEDTASSPLNSPNKVSYMKDFEMKQKELSNAYLEEVERKRSSSRKFDVGEDNGDITELKKRGLCLVPLSSVANYFSYKLS</sequence>
<dbReference type="PANTHER" id="PTHR33974">
    <property type="entry name" value="VASCULAR-RELATED UNKNOWN PROTEIN 1-RELATED"/>
    <property type="match status" value="1"/>
</dbReference>